<dbReference type="PATRIC" id="fig|1122241.3.peg.4"/>
<dbReference type="SMART" id="SM00943">
    <property type="entry name" value="Prim-Pol"/>
    <property type="match status" value="1"/>
</dbReference>
<evidence type="ECO:0008006" key="6">
    <source>
        <dbReference type="Google" id="ProtNLM"/>
    </source>
</evidence>
<accession>A0A151B0J4</accession>
<name>A0A151B0J4_9FIRM</name>
<dbReference type="OrthoDB" id="158067at2"/>
<evidence type="ECO:0000259" key="3">
    <source>
        <dbReference type="SMART" id="SM00943"/>
    </source>
</evidence>
<feature type="domain" description="Primase C-terminal 1" evidence="2">
    <location>
        <begin position="214"/>
        <end position="279"/>
    </location>
</feature>
<dbReference type="Pfam" id="PF08708">
    <property type="entry name" value="PriCT_1"/>
    <property type="match status" value="1"/>
</dbReference>
<gene>
    <name evidence="4" type="ORF">MOMUL_00040</name>
</gene>
<dbReference type="SUPFAM" id="SSF56747">
    <property type="entry name" value="Prim-pol domain"/>
    <property type="match status" value="1"/>
</dbReference>
<dbReference type="AlphaFoldDB" id="A0A151B0J4"/>
<dbReference type="SMART" id="SM00942">
    <property type="entry name" value="PriCT_1"/>
    <property type="match status" value="1"/>
</dbReference>
<feature type="compositionally biased region" description="Gly residues" evidence="1">
    <location>
        <begin position="411"/>
        <end position="424"/>
    </location>
</feature>
<protein>
    <recommendedName>
        <fullName evidence="6">DNA primase/polymerase bifunctional N-terminal domain-containing protein</fullName>
    </recommendedName>
</protein>
<organism evidence="4 5">
    <name type="scientific">Moorella mulderi DSM 14980</name>
    <dbReference type="NCBI Taxonomy" id="1122241"/>
    <lineage>
        <taxon>Bacteria</taxon>
        <taxon>Bacillati</taxon>
        <taxon>Bacillota</taxon>
        <taxon>Clostridia</taxon>
        <taxon>Neomoorellales</taxon>
        <taxon>Neomoorellaceae</taxon>
        <taxon>Neomoorella</taxon>
    </lineage>
</organism>
<dbReference type="Gene3D" id="3.30.720.160">
    <property type="entry name" value="Bifunctional DNA primase/polymerase, N-terminal"/>
    <property type="match status" value="1"/>
</dbReference>
<dbReference type="RefSeq" id="WP_084785358.1">
    <property type="nucleotide sequence ID" value="NZ_LTBC01000001.1"/>
</dbReference>
<proteinExistence type="predicted"/>
<dbReference type="EMBL" id="LTBC01000001">
    <property type="protein sequence ID" value="KYH33303.1"/>
    <property type="molecule type" value="Genomic_DNA"/>
</dbReference>
<dbReference type="InterPro" id="IPR015330">
    <property type="entry name" value="DNA_primase/pol_bifunc_N"/>
</dbReference>
<dbReference type="Proteomes" id="UP000075670">
    <property type="component" value="Unassembled WGS sequence"/>
</dbReference>
<feature type="compositionally biased region" description="Low complexity" evidence="1">
    <location>
        <begin position="392"/>
        <end position="410"/>
    </location>
</feature>
<comment type="caution">
    <text evidence="4">The sequence shown here is derived from an EMBL/GenBank/DDBJ whole genome shotgun (WGS) entry which is preliminary data.</text>
</comment>
<evidence type="ECO:0000313" key="5">
    <source>
        <dbReference type="Proteomes" id="UP000075670"/>
    </source>
</evidence>
<feature type="region of interest" description="Disordered" evidence="1">
    <location>
        <begin position="378"/>
        <end position="425"/>
    </location>
</feature>
<evidence type="ECO:0000256" key="1">
    <source>
        <dbReference type="SAM" id="MobiDB-lite"/>
    </source>
</evidence>
<evidence type="ECO:0000259" key="2">
    <source>
        <dbReference type="SMART" id="SM00942"/>
    </source>
</evidence>
<reference evidence="4 5" key="1">
    <citation type="submission" date="2016-02" db="EMBL/GenBank/DDBJ databases">
        <title>Genome sequence of Moorella mulderi DSM 14980.</title>
        <authorList>
            <person name="Poehlein A."/>
            <person name="Daniel R."/>
        </authorList>
    </citation>
    <scope>NUCLEOTIDE SEQUENCE [LARGE SCALE GENOMIC DNA]</scope>
    <source>
        <strain evidence="4 5">DSM 14980</strain>
    </source>
</reference>
<sequence>MTTAATTDRDIMLTAALEHLRFGWSVVPLHSPVPGGGCTCGRDCSNPGKHPRVAWKDYQTRKPTEEEVRSWWEKWPDANLAVVTGAVSGVVVVDLDGQKAVEYAKERGIPDTPVARTGRGYHVYFRRPELEIATKARLIEFPDKSCIDVRGDGGTAVLPPSLHPSGTRYAWTEGRSYRDVPLAPLPSWVLDLLEKAKAGAQGGDGESRSKVDPLAVLAGVPEGQRDVALFHYACRLRAQGLTRKEAESLVLEAARNCRPPFPEREALKKIDQAWKYPPGRALGAASGGGALPRLPGRVAVPEGWDKQMAVVTTDWEVARQAYASGKAVVVVYPDLTAPRGAGDVLRRAGEIEVMGEGEEKRRIEWALFPFLAMAGRAGEREWPGGPERGAVDEAGGAVQGAAGTAEEAAVGAGGGSPEVPGQGGQTAAAGTIVEAAGTAEEAAAGQVHSPEWMDELAALRAGRLLLFRNCRALGGRDFYLALDQRAAAKAPRGAGEPPVLTLAEALALARRNLPVHGEELYEVMSRIGRDVLD</sequence>
<feature type="domain" description="DNA primase/polymerase bifunctional N-terminal" evidence="3">
    <location>
        <begin position="16"/>
        <end position="189"/>
    </location>
</feature>
<keyword evidence="5" id="KW-1185">Reference proteome</keyword>
<dbReference type="Pfam" id="PF09250">
    <property type="entry name" value="Prim-Pol"/>
    <property type="match status" value="1"/>
</dbReference>
<dbReference type="InterPro" id="IPR014820">
    <property type="entry name" value="PriCT_1"/>
</dbReference>
<dbReference type="CDD" id="cd04859">
    <property type="entry name" value="Prim_Pol"/>
    <property type="match status" value="1"/>
</dbReference>
<evidence type="ECO:0000313" key="4">
    <source>
        <dbReference type="EMBL" id="KYH33303.1"/>
    </source>
</evidence>